<keyword evidence="4 11" id="KW-0808">Transferase</keyword>
<accession>A0ABV7ENB1</accession>
<feature type="domain" description="Glycosyl transferase family 51" evidence="12">
    <location>
        <begin position="62"/>
        <end position="223"/>
    </location>
</feature>
<evidence type="ECO:0000256" key="7">
    <source>
        <dbReference type="ARBA" id="ARBA00022984"/>
    </source>
</evidence>
<keyword evidence="6 11" id="KW-0133">Cell shape</keyword>
<keyword evidence="1 11" id="KW-1003">Cell membrane</keyword>
<comment type="subcellular location">
    <subcellularLocation>
        <location evidence="11">Cell inner membrane</location>
        <topology evidence="11">Single-pass membrane protein</topology>
    </subcellularLocation>
</comment>
<evidence type="ECO:0000256" key="5">
    <source>
        <dbReference type="ARBA" id="ARBA00022692"/>
    </source>
</evidence>
<dbReference type="Gene3D" id="1.10.3810.10">
    <property type="entry name" value="Biosynthetic peptidoglycan transglycosylase-like"/>
    <property type="match status" value="1"/>
</dbReference>
<dbReference type="HAMAP" id="MF_00766">
    <property type="entry name" value="PGT_MtgA"/>
    <property type="match status" value="1"/>
</dbReference>
<evidence type="ECO:0000256" key="4">
    <source>
        <dbReference type="ARBA" id="ARBA00022679"/>
    </source>
</evidence>
<gene>
    <name evidence="11 13" type="primary">mtgA</name>
    <name evidence="13" type="ORF">ACFOSU_05675</name>
</gene>
<evidence type="ECO:0000259" key="12">
    <source>
        <dbReference type="Pfam" id="PF00912"/>
    </source>
</evidence>
<comment type="pathway">
    <text evidence="11">Cell wall biogenesis; peptidoglycan biosynthesis.</text>
</comment>
<evidence type="ECO:0000256" key="11">
    <source>
        <dbReference type="HAMAP-Rule" id="MF_00766"/>
    </source>
</evidence>
<dbReference type="PANTHER" id="PTHR30400">
    <property type="entry name" value="MONOFUNCTIONAL BIOSYNTHETIC PEPTIDOGLYCAN TRANSGLYCOSYLASE"/>
    <property type="match status" value="1"/>
</dbReference>
<name>A0ABV7ENB1_9GAMM</name>
<dbReference type="EMBL" id="JBHRSS010000003">
    <property type="protein sequence ID" value="MFC3103379.1"/>
    <property type="molecule type" value="Genomic_DNA"/>
</dbReference>
<dbReference type="InterPro" id="IPR001264">
    <property type="entry name" value="Glyco_trans_51"/>
</dbReference>
<organism evidence="13 14">
    <name type="scientific">Salinisphaera aquimarina</name>
    <dbReference type="NCBI Taxonomy" id="2094031"/>
    <lineage>
        <taxon>Bacteria</taxon>
        <taxon>Pseudomonadati</taxon>
        <taxon>Pseudomonadota</taxon>
        <taxon>Gammaproteobacteria</taxon>
        <taxon>Salinisphaerales</taxon>
        <taxon>Salinisphaeraceae</taxon>
        <taxon>Salinisphaera</taxon>
    </lineage>
</organism>
<dbReference type="SUPFAM" id="SSF53955">
    <property type="entry name" value="Lysozyme-like"/>
    <property type="match status" value="1"/>
</dbReference>
<evidence type="ECO:0000256" key="8">
    <source>
        <dbReference type="ARBA" id="ARBA00022989"/>
    </source>
</evidence>
<keyword evidence="2 11" id="KW-0997">Cell inner membrane</keyword>
<keyword evidence="9 11" id="KW-0472">Membrane</keyword>
<evidence type="ECO:0000256" key="3">
    <source>
        <dbReference type="ARBA" id="ARBA00022676"/>
    </source>
</evidence>
<evidence type="ECO:0000256" key="6">
    <source>
        <dbReference type="ARBA" id="ARBA00022960"/>
    </source>
</evidence>
<evidence type="ECO:0000256" key="2">
    <source>
        <dbReference type="ARBA" id="ARBA00022519"/>
    </source>
</evidence>
<evidence type="ECO:0000256" key="1">
    <source>
        <dbReference type="ARBA" id="ARBA00022475"/>
    </source>
</evidence>
<sequence length="237" mass="26320">MIFLRNRFLRYVLIAVVAIALAPAVIVLLFRWVNPPVTAYMLRVHFETERAQGSTGPTLFYKWADMDEIAACMPLAAVAAEDQTFPTHHGFVWSAIGDALADNAEGGTIRGASTITQQTAKNLFLWPAKSYVRKAIEAYITVWMEVLWSKRRILEVYLNIAQFDDRVFGVGAAADRLFGTTAAQLSTGQCAALAAVLPAPERYDAASPGPYVQRHSAWIQRQMGHLGRGYLKDMLTR</sequence>
<dbReference type="RefSeq" id="WP_380687350.1">
    <property type="nucleotide sequence ID" value="NZ_JBHRSS010000003.1"/>
</dbReference>
<dbReference type="EC" id="2.4.99.28" evidence="11"/>
<dbReference type="InterPro" id="IPR011812">
    <property type="entry name" value="Pep_trsgly"/>
</dbReference>
<keyword evidence="3 11" id="KW-0328">Glycosyltransferase</keyword>
<dbReference type="PANTHER" id="PTHR30400:SF0">
    <property type="entry name" value="BIOSYNTHETIC PEPTIDOGLYCAN TRANSGLYCOSYLASE"/>
    <property type="match status" value="1"/>
</dbReference>
<proteinExistence type="inferred from homology"/>
<evidence type="ECO:0000313" key="14">
    <source>
        <dbReference type="Proteomes" id="UP001595462"/>
    </source>
</evidence>
<keyword evidence="14" id="KW-1185">Reference proteome</keyword>
<evidence type="ECO:0000313" key="13">
    <source>
        <dbReference type="EMBL" id="MFC3103379.1"/>
    </source>
</evidence>
<keyword evidence="8 11" id="KW-1133">Transmembrane helix</keyword>
<comment type="catalytic activity">
    <reaction evidence="11">
        <text>[GlcNAc-(1-&gt;4)-Mur2Ac(oyl-L-Ala-gamma-D-Glu-L-Lys-D-Ala-D-Ala)](n)-di-trans,octa-cis-undecaprenyl diphosphate + beta-D-GlcNAc-(1-&gt;4)-Mur2Ac(oyl-L-Ala-gamma-D-Glu-L-Lys-D-Ala-D-Ala)-di-trans,octa-cis-undecaprenyl diphosphate = [GlcNAc-(1-&gt;4)-Mur2Ac(oyl-L-Ala-gamma-D-Glu-L-Lys-D-Ala-D-Ala)](n+1)-di-trans,octa-cis-undecaprenyl diphosphate + di-trans,octa-cis-undecaprenyl diphosphate + H(+)</text>
        <dbReference type="Rhea" id="RHEA:23708"/>
        <dbReference type="Rhea" id="RHEA-COMP:9602"/>
        <dbReference type="Rhea" id="RHEA-COMP:9603"/>
        <dbReference type="ChEBI" id="CHEBI:15378"/>
        <dbReference type="ChEBI" id="CHEBI:58405"/>
        <dbReference type="ChEBI" id="CHEBI:60033"/>
        <dbReference type="ChEBI" id="CHEBI:78435"/>
        <dbReference type="EC" id="2.4.99.28"/>
    </reaction>
</comment>
<reference evidence="14" key="1">
    <citation type="journal article" date="2019" name="Int. J. Syst. Evol. Microbiol.">
        <title>The Global Catalogue of Microorganisms (GCM) 10K type strain sequencing project: providing services to taxonomists for standard genome sequencing and annotation.</title>
        <authorList>
            <consortium name="The Broad Institute Genomics Platform"/>
            <consortium name="The Broad Institute Genome Sequencing Center for Infectious Disease"/>
            <person name="Wu L."/>
            <person name="Ma J."/>
        </authorList>
    </citation>
    <scope>NUCLEOTIDE SEQUENCE [LARGE SCALE GENOMIC DNA]</scope>
    <source>
        <strain evidence="14">KCTC 52640</strain>
    </source>
</reference>
<keyword evidence="5 11" id="KW-0812">Transmembrane</keyword>
<evidence type="ECO:0000256" key="9">
    <source>
        <dbReference type="ARBA" id="ARBA00023136"/>
    </source>
</evidence>
<feature type="transmembrane region" description="Helical" evidence="11">
    <location>
        <begin position="12"/>
        <end position="33"/>
    </location>
</feature>
<dbReference type="Pfam" id="PF00912">
    <property type="entry name" value="Transgly"/>
    <property type="match status" value="1"/>
</dbReference>
<dbReference type="InterPro" id="IPR036950">
    <property type="entry name" value="PBP_transglycosylase"/>
</dbReference>
<comment type="function">
    <text evidence="11">Peptidoglycan polymerase that catalyzes glycan chain elongation from lipid-linked precursors.</text>
</comment>
<keyword evidence="10 11" id="KW-0961">Cell wall biogenesis/degradation</keyword>
<dbReference type="NCBIfam" id="TIGR02070">
    <property type="entry name" value="mono_pep_trsgly"/>
    <property type="match status" value="1"/>
</dbReference>
<dbReference type="InterPro" id="IPR023346">
    <property type="entry name" value="Lysozyme-like_dom_sf"/>
</dbReference>
<comment type="similarity">
    <text evidence="11">Belongs to the glycosyltransferase 51 family.</text>
</comment>
<keyword evidence="7 11" id="KW-0573">Peptidoglycan synthesis</keyword>
<dbReference type="Proteomes" id="UP001595462">
    <property type="component" value="Unassembled WGS sequence"/>
</dbReference>
<protein>
    <recommendedName>
        <fullName evidence="11">Biosynthetic peptidoglycan transglycosylase</fullName>
        <ecNumber evidence="11">2.4.99.28</ecNumber>
    </recommendedName>
    <alternativeName>
        <fullName evidence="11">Glycan polymerase</fullName>
    </alternativeName>
    <alternativeName>
        <fullName evidence="11">Peptidoglycan glycosyltransferase MtgA</fullName>
        <shortName evidence="11">PGT</shortName>
    </alternativeName>
</protein>
<evidence type="ECO:0000256" key="10">
    <source>
        <dbReference type="ARBA" id="ARBA00023316"/>
    </source>
</evidence>
<comment type="caution">
    <text evidence="13">The sequence shown here is derived from an EMBL/GenBank/DDBJ whole genome shotgun (WGS) entry which is preliminary data.</text>
</comment>